<feature type="compositionally biased region" description="Basic and acidic residues" evidence="1">
    <location>
        <begin position="186"/>
        <end position="200"/>
    </location>
</feature>
<evidence type="ECO:0000259" key="2">
    <source>
        <dbReference type="PROSITE" id="PS51335"/>
    </source>
</evidence>
<feature type="region of interest" description="Disordered" evidence="1">
    <location>
        <begin position="169"/>
        <end position="218"/>
    </location>
</feature>
<evidence type="ECO:0000256" key="1">
    <source>
        <dbReference type="SAM" id="MobiDB-lite"/>
    </source>
</evidence>
<gene>
    <name evidence="3" type="ORF">BSTOLATCC_MIC66084</name>
</gene>
<dbReference type="PROSITE" id="PS51335">
    <property type="entry name" value="ELMO"/>
    <property type="match status" value="1"/>
</dbReference>
<dbReference type="Proteomes" id="UP001162131">
    <property type="component" value="Unassembled WGS sequence"/>
</dbReference>
<accession>A0AAU9KAY0</accession>
<name>A0AAU9KAY0_9CILI</name>
<evidence type="ECO:0000313" key="4">
    <source>
        <dbReference type="Proteomes" id="UP001162131"/>
    </source>
</evidence>
<organism evidence="3 4">
    <name type="scientific">Blepharisma stoltei</name>
    <dbReference type="NCBI Taxonomy" id="1481888"/>
    <lineage>
        <taxon>Eukaryota</taxon>
        <taxon>Sar</taxon>
        <taxon>Alveolata</taxon>
        <taxon>Ciliophora</taxon>
        <taxon>Postciliodesmatophora</taxon>
        <taxon>Heterotrichea</taxon>
        <taxon>Heterotrichida</taxon>
        <taxon>Blepharismidae</taxon>
        <taxon>Blepharisma</taxon>
    </lineage>
</organism>
<dbReference type="AlphaFoldDB" id="A0AAU9KAY0"/>
<dbReference type="InterPro" id="IPR006816">
    <property type="entry name" value="ELMO_dom"/>
</dbReference>
<evidence type="ECO:0000313" key="3">
    <source>
        <dbReference type="EMBL" id="CAG9336203.1"/>
    </source>
</evidence>
<keyword evidence="4" id="KW-1185">Reference proteome</keyword>
<comment type="caution">
    <text evidence="3">The sequence shown here is derived from an EMBL/GenBank/DDBJ whole genome shotgun (WGS) entry which is preliminary data.</text>
</comment>
<dbReference type="EMBL" id="CAJZBQ010000064">
    <property type="protein sequence ID" value="CAG9336203.1"/>
    <property type="molecule type" value="Genomic_DNA"/>
</dbReference>
<sequence length="606" mass="69710">MHSEEHGSLEIIKHTEIGSKENKDIAEICIEIYDNPEINAKLESLKNIENPSINPNDIEFELEEFDSKKDDSTRANFQSTSSEKFADLEQQNFLQRKNTKDLNKSETIIALKIEENEQLENEEPEPPLLLKVNSEQPRKIKLIPKIEVNFERENFTEYNERKSESLLLGISPRRTKSNKGASLTIEVEKKSRSSSKEANRSKNSTLHDNSAFMTPRGEMSADSDIEDYIERMNSCKSQLSTFSRRHSNSNLAQTKLLTTELSVVNEVEILLPDAYPMPEVESIHSQMESPSKFFSPISPQSLFSLEPRHNKIDSQRNSIERSPFINPIALREGPDIEMPSSKQFEETEPLNVTALGRSDDLYYTYKGVIDRMINPIKDSIPEEKQSSKFCLSRFFCCCKKNSKFCPSKSQKKEICSLRKIAKLRFNIYNYFHKKILMSVHHSITKKVSVSAEDWIYLGFGSTVITKELEKECSLLGLTLMLFLCENHQFEFDLILAAQKRLKNRIEIGNLAIKIITISLWALKKRILNKIIVESSEKISDLFFSISAGMMLYWYDNYCKFNMTLAPLDKVIKELKSLLNKDPSIFLARFKQKHSDANNKAETLNTA</sequence>
<feature type="domain" description="ELMO" evidence="2">
    <location>
        <begin position="431"/>
        <end position="582"/>
    </location>
</feature>
<reference evidence="3" key="1">
    <citation type="submission" date="2021-09" db="EMBL/GenBank/DDBJ databases">
        <authorList>
            <consortium name="AG Swart"/>
            <person name="Singh M."/>
            <person name="Singh A."/>
            <person name="Seah K."/>
            <person name="Emmerich C."/>
        </authorList>
    </citation>
    <scope>NUCLEOTIDE SEQUENCE</scope>
    <source>
        <strain evidence="3">ATCC30299</strain>
    </source>
</reference>
<protein>
    <recommendedName>
        <fullName evidence="2">ELMO domain-containing protein</fullName>
    </recommendedName>
</protein>
<dbReference type="Pfam" id="PF04727">
    <property type="entry name" value="ELMO_CED12"/>
    <property type="match status" value="1"/>
</dbReference>
<proteinExistence type="predicted"/>